<gene>
    <name evidence="1" type="ORF">Val02_85540</name>
</gene>
<protein>
    <submittedName>
        <fullName evidence="1">Uncharacterized protein</fullName>
    </submittedName>
</protein>
<comment type="caution">
    <text evidence="1">The sequence shown here is derived from an EMBL/GenBank/DDBJ whole genome shotgun (WGS) entry which is preliminary data.</text>
</comment>
<dbReference type="RefSeq" id="WP_203905063.1">
    <property type="nucleotide sequence ID" value="NZ_BOPF01000052.1"/>
</dbReference>
<dbReference type="EMBL" id="BOPF01000052">
    <property type="protein sequence ID" value="GIJ51668.1"/>
    <property type="molecule type" value="Genomic_DNA"/>
</dbReference>
<evidence type="ECO:0000313" key="2">
    <source>
        <dbReference type="Proteomes" id="UP000619260"/>
    </source>
</evidence>
<keyword evidence="2" id="KW-1185">Reference proteome</keyword>
<accession>A0A8J3YY25</accession>
<name>A0A8J3YY25_9ACTN</name>
<dbReference type="Proteomes" id="UP000619260">
    <property type="component" value="Unassembled WGS sequence"/>
</dbReference>
<reference evidence="1" key="1">
    <citation type="submission" date="2021-01" db="EMBL/GenBank/DDBJ databases">
        <title>Whole genome shotgun sequence of Virgisporangium aliadipatigenens NBRC 105644.</title>
        <authorList>
            <person name="Komaki H."/>
            <person name="Tamura T."/>
        </authorList>
    </citation>
    <scope>NUCLEOTIDE SEQUENCE</scope>
    <source>
        <strain evidence="1">NBRC 105644</strain>
    </source>
</reference>
<sequence length="208" mass="22600">MQLVTSIASPAVVGDCDVLLCAGFVDKQYGLGMLYKRLNPRLCIPPAVIDELAKHRRSNNGHLRGSAEKILGRRAVFINRIEDNSQLNARRAVRREIELAEERLAKSRGRDYRPKPYGHSGEIQGILAAHNAGGIFLSNDRAALFVAHSRGIPIATYPTLLAAEIRDGALLAEDASQVCSSIVDIGWSCGVSDFSALRLTELIVPDGI</sequence>
<proteinExistence type="predicted"/>
<organism evidence="1 2">
    <name type="scientific">Virgisporangium aliadipatigenens</name>
    <dbReference type="NCBI Taxonomy" id="741659"/>
    <lineage>
        <taxon>Bacteria</taxon>
        <taxon>Bacillati</taxon>
        <taxon>Actinomycetota</taxon>
        <taxon>Actinomycetes</taxon>
        <taxon>Micromonosporales</taxon>
        <taxon>Micromonosporaceae</taxon>
        <taxon>Virgisporangium</taxon>
    </lineage>
</organism>
<evidence type="ECO:0000313" key="1">
    <source>
        <dbReference type="EMBL" id="GIJ51668.1"/>
    </source>
</evidence>
<dbReference type="AlphaFoldDB" id="A0A8J3YY25"/>